<feature type="transmembrane region" description="Helical" evidence="7">
    <location>
        <begin position="239"/>
        <end position="258"/>
    </location>
</feature>
<feature type="transmembrane region" description="Helical" evidence="7">
    <location>
        <begin position="357"/>
        <end position="379"/>
    </location>
</feature>
<comment type="subunit">
    <text evidence="7">The complex comprises the extracytoplasmic solute receptor protein and the two transmembrane proteins.</text>
</comment>
<keyword evidence="6 7" id="KW-0472">Membrane</keyword>
<feature type="transmembrane region" description="Helical" evidence="7">
    <location>
        <begin position="6"/>
        <end position="34"/>
    </location>
</feature>
<dbReference type="InterPro" id="IPR010656">
    <property type="entry name" value="DctM"/>
</dbReference>
<keyword evidence="4 7" id="KW-0812">Transmembrane</keyword>
<dbReference type="InterPro" id="IPR004681">
    <property type="entry name" value="TRAP_DctM"/>
</dbReference>
<evidence type="ECO:0000256" key="7">
    <source>
        <dbReference type="RuleBase" id="RU369079"/>
    </source>
</evidence>
<evidence type="ECO:0000313" key="10">
    <source>
        <dbReference type="EMBL" id="AWB32857.1"/>
    </source>
</evidence>
<dbReference type="OrthoDB" id="9777699at2"/>
<feature type="transmembrane region" description="Helical" evidence="7">
    <location>
        <begin position="95"/>
        <end position="122"/>
    </location>
</feature>
<name>A0A2R4XGD0_9BURK</name>
<keyword evidence="5 7" id="KW-1133">Transmembrane helix</keyword>
<evidence type="ECO:0000256" key="2">
    <source>
        <dbReference type="ARBA" id="ARBA00022475"/>
    </source>
</evidence>
<feature type="transmembrane region" description="Helical" evidence="7">
    <location>
        <begin position="134"/>
        <end position="157"/>
    </location>
</feature>
<dbReference type="Proteomes" id="UP000244571">
    <property type="component" value="Chromosome"/>
</dbReference>
<feature type="transmembrane region" description="Helical" evidence="7">
    <location>
        <begin position="303"/>
        <end position="325"/>
    </location>
</feature>
<evidence type="ECO:0000256" key="4">
    <source>
        <dbReference type="ARBA" id="ARBA00022692"/>
    </source>
</evidence>
<gene>
    <name evidence="10" type="ORF">DBV39_03010</name>
</gene>
<proteinExistence type="inferred from homology"/>
<dbReference type="GO" id="GO:0005886">
    <property type="term" value="C:plasma membrane"/>
    <property type="evidence" value="ECO:0007669"/>
    <property type="project" value="UniProtKB-SubCell"/>
</dbReference>
<reference evidence="10 11" key="1">
    <citation type="submission" date="2018-04" db="EMBL/GenBank/DDBJ databases">
        <title>Bordetella sp. HZ20 isolated from seawater.</title>
        <authorList>
            <person name="Sun C."/>
        </authorList>
    </citation>
    <scope>NUCLEOTIDE SEQUENCE [LARGE SCALE GENOMIC DNA]</scope>
    <source>
        <strain evidence="10 11">HZ20</strain>
    </source>
</reference>
<dbReference type="PANTHER" id="PTHR33362">
    <property type="entry name" value="SIALIC ACID TRAP TRANSPORTER PERMEASE PROTEIN SIAT-RELATED"/>
    <property type="match status" value="1"/>
</dbReference>
<evidence type="ECO:0000256" key="5">
    <source>
        <dbReference type="ARBA" id="ARBA00022989"/>
    </source>
</evidence>
<keyword evidence="7" id="KW-0813">Transport</keyword>
<evidence type="ECO:0000256" key="8">
    <source>
        <dbReference type="SAM" id="MobiDB-lite"/>
    </source>
</evidence>
<comment type="function">
    <text evidence="7">Part of the tripartite ATP-independent periplasmic (TRAP) transport system.</text>
</comment>
<feature type="transmembrane region" description="Helical" evidence="7">
    <location>
        <begin position="391"/>
        <end position="412"/>
    </location>
</feature>
<dbReference type="Pfam" id="PF06808">
    <property type="entry name" value="DctM"/>
    <property type="match status" value="1"/>
</dbReference>
<sequence length="558" mass="56748">MPLTLLITMLLGFAFSVSIAVSIGGSAVIGLALFDPARLIIAPKEMFTAIDKFPLAAIPFFILAGNLMQVGGISYRLVDFAKSLVGGVQGGLPMTTVLTCMIFAAVSGSSVATTFAIGAILIPALVKHGYPRPYAASLQATSAELGVVIPPSIPMILFGVAAEVSIGELFIAGIVPGLLIGSALMLYIYIDCKIKGWGKQDREGRSSVLVATRKAGWALLMPVIILGGIYGGIFTPTEASVVAVFYALFIGFVMHRELTVRQVYAVLKQSVITSAVIMFIIANAGLFAFLITRAGIPDAIGRWLVEVLSSPAMFLIGVNAALFVIGMFIETSAAIIVLAPILTPVAIYFGIDPIHFGIIMVVNLALGMITPPFGVNLFAACTVARISLEQVIKSLIPFVLVIITCLMMISYFPPISLGLRDAVYASDPAPAPALSPSSVPAPGPSPVGPSPVGPSPVGPSPVGPSPVGPSPVSPSPVSPSPVSPSPVGPSPVGPSPVGPSPVGPSPVGPSPVGPSPVGPSPVGPSPVGPSPVGPSPVGPSPVGPSPVGPSPVSPSSPR</sequence>
<evidence type="ECO:0000256" key="1">
    <source>
        <dbReference type="ARBA" id="ARBA00004429"/>
    </source>
</evidence>
<dbReference type="PANTHER" id="PTHR33362:SF5">
    <property type="entry name" value="C4-DICARBOXYLATE TRAP TRANSPORTER LARGE PERMEASE PROTEIN DCTM"/>
    <property type="match status" value="1"/>
</dbReference>
<evidence type="ECO:0000256" key="6">
    <source>
        <dbReference type="ARBA" id="ARBA00023136"/>
    </source>
</evidence>
<dbReference type="KEGG" id="boz:DBV39_03010"/>
<keyword evidence="3 7" id="KW-0997">Cell inner membrane</keyword>
<evidence type="ECO:0000259" key="9">
    <source>
        <dbReference type="Pfam" id="PF06808"/>
    </source>
</evidence>
<feature type="domain" description="TRAP C4-dicarboxylate transport system permease DctM subunit" evidence="9">
    <location>
        <begin position="6"/>
        <end position="414"/>
    </location>
</feature>
<accession>A0A2R4XGD0</accession>
<feature type="region of interest" description="Disordered" evidence="8">
    <location>
        <begin position="434"/>
        <end position="558"/>
    </location>
</feature>
<dbReference type="GO" id="GO:0022857">
    <property type="term" value="F:transmembrane transporter activity"/>
    <property type="evidence" value="ECO:0007669"/>
    <property type="project" value="UniProtKB-UniRule"/>
</dbReference>
<evidence type="ECO:0000313" key="11">
    <source>
        <dbReference type="Proteomes" id="UP000244571"/>
    </source>
</evidence>
<dbReference type="EMBL" id="CP028901">
    <property type="protein sequence ID" value="AWB32857.1"/>
    <property type="molecule type" value="Genomic_DNA"/>
</dbReference>
<evidence type="ECO:0000256" key="3">
    <source>
        <dbReference type="ARBA" id="ARBA00022519"/>
    </source>
</evidence>
<feature type="transmembrane region" description="Helical" evidence="7">
    <location>
        <begin position="169"/>
        <end position="190"/>
    </location>
</feature>
<protein>
    <recommendedName>
        <fullName evidence="7">TRAP transporter large permease protein</fullName>
    </recommendedName>
</protein>
<organism evidence="10 11">
    <name type="scientific">Orrella marina</name>
    <dbReference type="NCBI Taxonomy" id="2163011"/>
    <lineage>
        <taxon>Bacteria</taxon>
        <taxon>Pseudomonadati</taxon>
        <taxon>Pseudomonadota</taxon>
        <taxon>Betaproteobacteria</taxon>
        <taxon>Burkholderiales</taxon>
        <taxon>Alcaligenaceae</taxon>
        <taxon>Orrella</taxon>
    </lineage>
</organism>
<feature type="transmembrane region" description="Helical" evidence="7">
    <location>
        <begin position="270"/>
        <end position="291"/>
    </location>
</feature>
<dbReference type="AlphaFoldDB" id="A0A2R4XGD0"/>
<keyword evidence="2" id="KW-1003">Cell membrane</keyword>
<feature type="transmembrane region" description="Helical" evidence="7">
    <location>
        <begin position="55"/>
        <end position="75"/>
    </location>
</feature>
<comment type="subcellular location">
    <subcellularLocation>
        <location evidence="1 7">Cell inner membrane</location>
        <topology evidence="1 7">Multi-pass membrane protein</topology>
    </subcellularLocation>
</comment>
<feature type="transmembrane region" description="Helical" evidence="7">
    <location>
        <begin position="215"/>
        <end position="233"/>
    </location>
</feature>
<dbReference type="NCBIfam" id="TIGR00786">
    <property type="entry name" value="dctM"/>
    <property type="match status" value="1"/>
</dbReference>
<keyword evidence="11" id="KW-1185">Reference proteome</keyword>
<feature type="transmembrane region" description="Helical" evidence="7">
    <location>
        <begin position="332"/>
        <end position="351"/>
    </location>
</feature>
<comment type="similarity">
    <text evidence="7">Belongs to the TRAP transporter large permease family.</text>
</comment>